<dbReference type="AlphaFoldDB" id="A0A6I4T6X9"/>
<dbReference type="PANTHER" id="PTHR11786">
    <property type="entry name" value="N-HYDROXYARYLAMINE O-ACETYLTRANSFERASE"/>
    <property type="match status" value="1"/>
</dbReference>
<dbReference type="PRINTS" id="PR01543">
    <property type="entry name" value="ANATRNSFRASE"/>
</dbReference>
<dbReference type="PANTHER" id="PTHR11786:SF0">
    <property type="entry name" value="ARYLAMINE N-ACETYLTRANSFERASE 4-RELATED"/>
    <property type="match status" value="1"/>
</dbReference>
<dbReference type="GO" id="GO:0016407">
    <property type="term" value="F:acetyltransferase activity"/>
    <property type="evidence" value="ECO:0007669"/>
    <property type="project" value="InterPro"/>
</dbReference>
<evidence type="ECO:0000256" key="1">
    <source>
        <dbReference type="ARBA" id="ARBA00006547"/>
    </source>
</evidence>
<keyword evidence="3" id="KW-0808">Transferase</keyword>
<evidence type="ECO:0000256" key="2">
    <source>
        <dbReference type="RuleBase" id="RU003452"/>
    </source>
</evidence>
<dbReference type="SUPFAM" id="SSF54001">
    <property type="entry name" value="Cysteine proteinases"/>
    <property type="match status" value="1"/>
</dbReference>
<proteinExistence type="inferred from homology"/>
<dbReference type="OrthoDB" id="7181050at2"/>
<evidence type="ECO:0000313" key="4">
    <source>
        <dbReference type="Proteomes" id="UP000438476"/>
    </source>
</evidence>
<dbReference type="Pfam" id="PF00797">
    <property type="entry name" value="Acetyltransf_2"/>
    <property type="match status" value="1"/>
</dbReference>
<organism evidence="3 4">
    <name type="scientific">Altericroceibacterium endophyticum</name>
    <dbReference type="NCBI Taxonomy" id="1808508"/>
    <lineage>
        <taxon>Bacteria</taxon>
        <taxon>Pseudomonadati</taxon>
        <taxon>Pseudomonadota</taxon>
        <taxon>Alphaproteobacteria</taxon>
        <taxon>Sphingomonadales</taxon>
        <taxon>Erythrobacteraceae</taxon>
        <taxon>Altericroceibacterium</taxon>
    </lineage>
</organism>
<dbReference type="InterPro" id="IPR038765">
    <property type="entry name" value="Papain-like_cys_pep_sf"/>
</dbReference>
<protein>
    <submittedName>
        <fullName evidence="3">Arylamine N-acetyltransferase</fullName>
    </submittedName>
</protein>
<reference evidence="3 4" key="1">
    <citation type="submission" date="2019-12" db="EMBL/GenBank/DDBJ databases">
        <title>Genomic-based taxomic classification of the family Erythrobacteraceae.</title>
        <authorList>
            <person name="Xu L."/>
        </authorList>
    </citation>
    <scope>NUCLEOTIDE SEQUENCE [LARGE SCALE GENOMIC DNA]</scope>
    <source>
        <strain evidence="3 4">LMG 29518</strain>
    </source>
</reference>
<accession>A0A6I4T6X9</accession>
<evidence type="ECO:0000313" key="3">
    <source>
        <dbReference type="EMBL" id="MXO65763.1"/>
    </source>
</evidence>
<sequence>MSERLETYCRRIGLGHVPSSDPVGITRLVEAHRQAIPFENLDILLGRGIAIGSDAVFAKFTGQRRGGYCFEQNRLLSDMLHDMSIANRPLLGRVRLGLGADDPVPVRSHVLLLADIGGREWIVDGGFGGSFLPPIPLTEGSEIPSNDGAAHRLRKQGGGLNGEWLLERAGPVAATDGRPAPHEGWQAQYTFDLAPVAAADLEQANHWTATRPDTRFTTLQVVSIALPDGFASLTDRIFTRHSDGHSERREIGDAAEYRDVLQTLFKLDLNEQEIRSLPLFRQE</sequence>
<dbReference type="EMBL" id="WTYT01000003">
    <property type="protein sequence ID" value="MXO65763.1"/>
    <property type="molecule type" value="Genomic_DNA"/>
</dbReference>
<dbReference type="Gene3D" id="2.40.128.150">
    <property type="entry name" value="Cysteine proteinases"/>
    <property type="match status" value="1"/>
</dbReference>
<gene>
    <name evidence="3" type="ORF">GRI91_08355</name>
</gene>
<keyword evidence="4" id="KW-1185">Reference proteome</keyword>
<dbReference type="Proteomes" id="UP000438476">
    <property type="component" value="Unassembled WGS sequence"/>
</dbReference>
<comment type="caution">
    <text evidence="3">The sequence shown here is derived from an EMBL/GenBank/DDBJ whole genome shotgun (WGS) entry which is preliminary data.</text>
</comment>
<name>A0A6I4T6X9_9SPHN</name>
<dbReference type="RefSeq" id="WP_160736192.1">
    <property type="nucleotide sequence ID" value="NZ_WTYT01000003.1"/>
</dbReference>
<comment type="similarity">
    <text evidence="1 2">Belongs to the arylamine N-acetyltransferase family.</text>
</comment>
<dbReference type="Gene3D" id="3.30.2140.10">
    <property type="entry name" value="Arylamine N-acetyltransferase"/>
    <property type="match status" value="1"/>
</dbReference>
<dbReference type="InterPro" id="IPR001447">
    <property type="entry name" value="Arylamine_N-AcTrfase"/>
</dbReference>